<evidence type="ECO:0000313" key="4">
    <source>
        <dbReference type="Proteomes" id="UP000505210"/>
    </source>
</evidence>
<sequence length="262" mass="28140">MNSKLVSLGLLAALGVALPARAENLEHVQRLLANRQCQQCDLHRAGLVFTNLSGVDVSRSDLSLANLNRANLQGANLQGANLQGAVLSYANLGGADLRGADLRGADLREAYLYGANLTGALLDGANLWRAIGLPENLVSVEQLYLWGLAEAQRGNFPDAIQYFNQSLSRQPDFSSAMLARGIARLQLGDEAGAMEDGRQAQQMFLAQGNIPGQQLSERFVTGIEQVLAAEERERRAQRRSNGVGNVVSALGGLASLFLRFLL</sequence>
<keyword evidence="2" id="KW-0732">Signal</keyword>
<dbReference type="AlphaFoldDB" id="A0A6M8BCY7"/>
<dbReference type="InterPro" id="IPR011990">
    <property type="entry name" value="TPR-like_helical_dom_sf"/>
</dbReference>
<proteinExistence type="predicted"/>
<dbReference type="KEGG" id="theu:HPC62_18750"/>
<dbReference type="InterPro" id="IPR001646">
    <property type="entry name" value="5peptide_repeat"/>
</dbReference>
<protein>
    <submittedName>
        <fullName evidence="3">Tetratricopeptide repeat protein</fullName>
    </submittedName>
</protein>
<dbReference type="PANTHER" id="PTHR14136:SF17">
    <property type="entry name" value="BTB_POZ DOMAIN-CONTAINING PROTEIN KCTD9"/>
    <property type="match status" value="1"/>
</dbReference>
<feature type="signal peptide" evidence="2">
    <location>
        <begin position="1"/>
        <end position="22"/>
    </location>
</feature>
<keyword evidence="1" id="KW-0802">TPR repeat</keyword>
<feature type="chain" id="PRO_5026677785" evidence="2">
    <location>
        <begin position="23"/>
        <end position="262"/>
    </location>
</feature>
<keyword evidence="4" id="KW-1185">Reference proteome</keyword>
<dbReference type="Pfam" id="PF13432">
    <property type="entry name" value="TPR_16"/>
    <property type="match status" value="1"/>
</dbReference>
<feature type="repeat" description="TPR" evidence="1">
    <location>
        <begin position="140"/>
        <end position="173"/>
    </location>
</feature>
<dbReference type="SUPFAM" id="SSF48452">
    <property type="entry name" value="TPR-like"/>
    <property type="match status" value="1"/>
</dbReference>
<accession>A0A6M8BCY7</accession>
<dbReference type="SMART" id="SM00028">
    <property type="entry name" value="TPR"/>
    <property type="match status" value="2"/>
</dbReference>
<name>A0A6M8BCY7_9CYAN</name>
<dbReference type="PROSITE" id="PS50005">
    <property type="entry name" value="TPR"/>
    <property type="match status" value="1"/>
</dbReference>
<dbReference type="EMBL" id="CP053661">
    <property type="protein sequence ID" value="QKD83962.1"/>
    <property type="molecule type" value="Genomic_DNA"/>
</dbReference>
<gene>
    <name evidence="3" type="ORF">HPC62_18750</name>
</gene>
<evidence type="ECO:0000256" key="1">
    <source>
        <dbReference type="PROSITE-ProRule" id="PRU00339"/>
    </source>
</evidence>
<dbReference type="RefSeq" id="WP_172358035.1">
    <property type="nucleotide sequence ID" value="NZ_CP053661.1"/>
</dbReference>
<dbReference type="Gene3D" id="1.25.40.10">
    <property type="entry name" value="Tetratricopeptide repeat domain"/>
    <property type="match status" value="1"/>
</dbReference>
<evidence type="ECO:0000256" key="2">
    <source>
        <dbReference type="SAM" id="SignalP"/>
    </source>
</evidence>
<dbReference type="Proteomes" id="UP000505210">
    <property type="component" value="Chromosome"/>
</dbReference>
<evidence type="ECO:0000313" key="3">
    <source>
        <dbReference type="EMBL" id="QKD83962.1"/>
    </source>
</evidence>
<dbReference type="InterPro" id="IPR019734">
    <property type="entry name" value="TPR_rpt"/>
</dbReference>
<reference evidence="3 4" key="1">
    <citation type="submission" date="2020-05" db="EMBL/GenBank/DDBJ databases">
        <title>Complete genome sequence of of a novel Thermoleptolyngbya strain isolated from hot springs of Ganzi, Sichuan China.</title>
        <authorList>
            <person name="Tang J."/>
            <person name="Daroch M."/>
            <person name="Li L."/>
            <person name="Waleron K."/>
            <person name="Waleron M."/>
            <person name="Waleron M."/>
        </authorList>
    </citation>
    <scope>NUCLEOTIDE SEQUENCE [LARGE SCALE GENOMIC DNA]</scope>
    <source>
        <strain evidence="3 4">PKUAC-SCTA183</strain>
    </source>
</reference>
<dbReference type="Gene3D" id="2.160.20.80">
    <property type="entry name" value="E3 ubiquitin-protein ligase SopA"/>
    <property type="match status" value="1"/>
</dbReference>
<dbReference type="PANTHER" id="PTHR14136">
    <property type="entry name" value="BTB_POZ DOMAIN-CONTAINING PROTEIN KCTD9"/>
    <property type="match status" value="1"/>
</dbReference>
<dbReference type="InterPro" id="IPR051082">
    <property type="entry name" value="Pentapeptide-BTB/POZ_domain"/>
</dbReference>
<organism evidence="3 4">
    <name type="scientific">Thermoleptolyngbya sichuanensis A183</name>
    <dbReference type="NCBI Taxonomy" id="2737172"/>
    <lineage>
        <taxon>Bacteria</taxon>
        <taxon>Bacillati</taxon>
        <taxon>Cyanobacteriota</taxon>
        <taxon>Cyanophyceae</taxon>
        <taxon>Oculatellales</taxon>
        <taxon>Oculatellaceae</taxon>
        <taxon>Thermoleptolyngbya</taxon>
        <taxon>Thermoleptolyngbya sichuanensis</taxon>
    </lineage>
</organism>
<dbReference type="Pfam" id="PF00805">
    <property type="entry name" value="Pentapeptide"/>
    <property type="match status" value="1"/>
</dbReference>
<dbReference type="SUPFAM" id="SSF141571">
    <property type="entry name" value="Pentapeptide repeat-like"/>
    <property type="match status" value="1"/>
</dbReference>